<feature type="transmembrane region" description="Helical" evidence="1">
    <location>
        <begin position="328"/>
        <end position="350"/>
    </location>
</feature>
<feature type="transmembrane region" description="Helical" evidence="1">
    <location>
        <begin position="245"/>
        <end position="266"/>
    </location>
</feature>
<feature type="transmembrane region" description="Helical" evidence="1">
    <location>
        <begin position="30"/>
        <end position="47"/>
    </location>
</feature>
<feature type="transmembrane region" description="Helical" evidence="1">
    <location>
        <begin position="114"/>
        <end position="142"/>
    </location>
</feature>
<gene>
    <name evidence="3" type="primary">wzy</name>
</gene>
<sequence>MLKLLDILLLISFLSSVLIFHRFEFFKKIIWFNLAALFLMLTFRSTGVDLENYRSFYAGDMTEVHFSIEPIWFILRDTLKSFGVPFHLFIFFSLLPFFYSLIRVYREGKVEDMNLVLFAFLILFYFHAVSGIRAFGASAFFILATLNYSQRNRFSYIISACFSTLSHSSGIMAFAIPIIAKIKFTKQSFIFFLLFAIICGIILQINVDILMKMSTDRSNVFEESIFKLVYYLSYKREFDSVYNGIYLDLIYAVRMIVSLLLAIILINLKSLGNDFYTLIRNVVVCTVVVSFFFYAAGAPVIATRIFDLNCVTAIFLSAYLFDYRKSNNVIFIIFVILYFVMELLMNAGIFSSGSPFYLGF</sequence>
<feature type="transmembrane region" description="Helical" evidence="1">
    <location>
        <begin position="82"/>
        <end position="102"/>
    </location>
</feature>
<keyword evidence="1" id="KW-1133">Transmembrane helix</keyword>
<accession>A0A5P4S886</accession>
<feature type="transmembrane region" description="Helical" evidence="1">
    <location>
        <begin position="188"/>
        <end position="207"/>
    </location>
</feature>
<reference evidence="3" key="1">
    <citation type="journal article" date="2019" name="Int. J. Food Microbiol.">
        <title>Developing a novel molecular serotyping system based on capsular polysaccharide synthesis gene clusters of Vibrio parahaemolyticus.</title>
        <authorList>
            <person name="Pang Y."/>
            <person name="Guo X."/>
            <person name="Tian X."/>
            <person name="Liu F."/>
            <person name="Wang L."/>
            <person name="Wu J."/>
            <person name="Zhang S."/>
            <person name="Li S."/>
            <person name="Liu B."/>
        </authorList>
    </citation>
    <scope>NUCLEOTIDE SEQUENCE</scope>
    <source>
        <strain evidence="2">G2881</strain>
        <strain evidence="3">G3586</strain>
    </source>
</reference>
<dbReference type="EMBL" id="MK482086">
    <property type="protein sequence ID" value="QFC18129.1"/>
    <property type="molecule type" value="Genomic_DNA"/>
</dbReference>
<protein>
    <submittedName>
        <fullName evidence="3">Polysaccharide polymerase</fullName>
    </submittedName>
</protein>
<dbReference type="EMBL" id="MK482087">
    <property type="protein sequence ID" value="QFC18152.1"/>
    <property type="molecule type" value="Genomic_DNA"/>
</dbReference>
<dbReference type="Pfam" id="PF14897">
    <property type="entry name" value="EpsG"/>
    <property type="match status" value="1"/>
</dbReference>
<feature type="transmembrane region" description="Helical" evidence="1">
    <location>
        <begin position="154"/>
        <end position="176"/>
    </location>
</feature>
<proteinExistence type="predicted"/>
<dbReference type="RefSeq" id="WP_025625348.1">
    <property type="nucleotide sequence ID" value="NZ_CAMFHS010000261.1"/>
</dbReference>
<keyword evidence="1" id="KW-0812">Transmembrane</keyword>
<dbReference type="AlphaFoldDB" id="A0A5P4S886"/>
<dbReference type="InterPro" id="IPR049458">
    <property type="entry name" value="EpsG-like"/>
</dbReference>
<keyword evidence="1" id="KW-0472">Membrane</keyword>
<organism evidence="3">
    <name type="scientific">Vibrio parahaemolyticus</name>
    <dbReference type="NCBI Taxonomy" id="670"/>
    <lineage>
        <taxon>Bacteria</taxon>
        <taxon>Pseudomonadati</taxon>
        <taxon>Pseudomonadota</taxon>
        <taxon>Gammaproteobacteria</taxon>
        <taxon>Vibrionales</taxon>
        <taxon>Vibrionaceae</taxon>
        <taxon>Vibrio</taxon>
    </lineage>
</organism>
<feature type="transmembrane region" description="Helical" evidence="1">
    <location>
        <begin position="6"/>
        <end position="23"/>
    </location>
</feature>
<feature type="transmembrane region" description="Helical" evidence="1">
    <location>
        <begin position="278"/>
        <end position="295"/>
    </location>
</feature>
<name>A0A5P4S886_VIBPH</name>
<feature type="transmembrane region" description="Helical" evidence="1">
    <location>
        <begin position="301"/>
        <end position="321"/>
    </location>
</feature>
<evidence type="ECO:0000313" key="3">
    <source>
        <dbReference type="EMBL" id="QFC18152.1"/>
    </source>
</evidence>
<evidence type="ECO:0000256" key="1">
    <source>
        <dbReference type="SAM" id="Phobius"/>
    </source>
</evidence>
<evidence type="ECO:0000313" key="2">
    <source>
        <dbReference type="EMBL" id="QFC18129.1"/>
    </source>
</evidence>